<dbReference type="SUPFAM" id="SSF50156">
    <property type="entry name" value="PDZ domain-like"/>
    <property type="match status" value="1"/>
</dbReference>
<evidence type="ECO:0000256" key="1">
    <source>
        <dbReference type="SAM" id="Phobius"/>
    </source>
</evidence>
<dbReference type="EMBL" id="CP053840">
    <property type="protein sequence ID" value="QKF68002.1"/>
    <property type="molecule type" value="Genomic_DNA"/>
</dbReference>
<feature type="domain" description="PDZ" evidence="2">
    <location>
        <begin position="199"/>
        <end position="268"/>
    </location>
</feature>
<accession>A0AAE7E5F3</accession>
<organism evidence="3 4">
    <name type="scientific">Arcobacter venerupis</name>
    <dbReference type="NCBI Taxonomy" id="1054033"/>
    <lineage>
        <taxon>Bacteria</taxon>
        <taxon>Pseudomonadati</taxon>
        <taxon>Campylobacterota</taxon>
        <taxon>Epsilonproteobacteria</taxon>
        <taxon>Campylobacterales</taxon>
        <taxon>Arcobacteraceae</taxon>
        <taxon>Arcobacter</taxon>
    </lineage>
</organism>
<dbReference type="AlphaFoldDB" id="A0AAE7E5F3"/>
<proteinExistence type="predicted"/>
<keyword evidence="1" id="KW-1133">Transmembrane helix</keyword>
<feature type="transmembrane region" description="Helical" evidence="1">
    <location>
        <begin position="15"/>
        <end position="33"/>
    </location>
</feature>
<dbReference type="RefSeq" id="WP_172664313.1">
    <property type="nucleotide sequence ID" value="NZ_CP053840.1"/>
</dbReference>
<reference evidence="3 4" key="1">
    <citation type="submission" date="2020-05" db="EMBL/GenBank/DDBJ databases">
        <title>Complete genome sequencing of Campylobacter and Arcobacter type strains.</title>
        <authorList>
            <person name="Miller W.G."/>
            <person name="Yee E."/>
        </authorList>
    </citation>
    <scope>NUCLEOTIDE SEQUENCE [LARGE SCALE GENOMIC DNA]</scope>
    <source>
        <strain evidence="3 4">LMG 26156</strain>
    </source>
</reference>
<protein>
    <submittedName>
        <fullName evidence="3">Type II secretion/transformation system, C protein</fullName>
    </submittedName>
</protein>
<gene>
    <name evidence="3" type="ORF">AVENP_2498</name>
</gene>
<name>A0AAE7E5F3_9BACT</name>
<keyword evidence="4" id="KW-1185">Reference proteome</keyword>
<evidence type="ECO:0000259" key="2">
    <source>
        <dbReference type="Pfam" id="PF13180"/>
    </source>
</evidence>
<evidence type="ECO:0000313" key="4">
    <source>
        <dbReference type="Proteomes" id="UP000503482"/>
    </source>
</evidence>
<dbReference type="Gene3D" id="2.30.42.10">
    <property type="match status" value="1"/>
</dbReference>
<dbReference type="Proteomes" id="UP000503482">
    <property type="component" value="Chromosome"/>
</dbReference>
<dbReference type="Pfam" id="PF13180">
    <property type="entry name" value="PDZ_2"/>
    <property type="match status" value="1"/>
</dbReference>
<keyword evidence="1" id="KW-0472">Membrane</keyword>
<keyword evidence="1" id="KW-0812">Transmembrane</keyword>
<dbReference type="KEGG" id="avp:AVENP_2498"/>
<sequence length="271" mass="31577">MNINFNTLFHKSLPFIYIILLAFLINSVIFFYLPKSGVDFIKNNSLFLDYKKYAFYSNIKNIEKKVDDTNSKQIVQTLSKYNLKAIYFRSNDEGWITIEEKSGDKSYILAQGEQIDGYTLFRLFKNYILFIKDNKEFKLEIKEEIGGNSSFSEPLNNQNQEIVIKNNGAIISRDYLNSYTSNIEKIWENIAIDEIKNDNKVEGFKISKITKNSVFEKIGLKEGDIIKTINNNALNSYGDAMKVYNNIKDTTYLNIEVLRKNELVELNYEIN</sequence>
<evidence type="ECO:0000313" key="3">
    <source>
        <dbReference type="EMBL" id="QKF68002.1"/>
    </source>
</evidence>
<dbReference type="InterPro" id="IPR036034">
    <property type="entry name" value="PDZ_sf"/>
</dbReference>
<dbReference type="InterPro" id="IPR001478">
    <property type="entry name" value="PDZ"/>
</dbReference>